<protein>
    <submittedName>
        <fullName evidence="2">Uncharacterized protein</fullName>
    </submittedName>
</protein>
<keyword evidence="1" id="KW-1133">Transmembrane helix</keyword>
<accession>A0ABP3EKD3</accession>
<keyword evidence="1" id="KW-0472">Membrane</keyword>
<gene>
    <name evidence="2" type="ORF">GCM10009539_62560</name>
</gene>
<feature type="transmembrane region" description="Helical" evidence="1">
    <location>
        <begin position="12"/>
        <end position="29"/>
    </location>
</feature>
<proteinExistence type="predicted"/>
<evidence type="ECO:0000313" key="3">
    <source>
        <dbReference type="Proteomes" id="UP001500967"/>
    </source>
</evidence>
<dbReference type="EMBL" id="BAAAGX010000027">
    <property type="protein sequence ID" value="GAA0267238.1"/>
    <property type="molecule type" value="Genomic_DNA"/>
</dbReference>
<organism evidence="2 3">
    <name type="scientific">Cryptosporangium japonicum</name>
    <dbReference type="NCBI Taxonomy" id="80872"/>
    <lineage>
        <taxon>Bacteria</taxon>
        <taxon>Bacillati</taxon>
        <taxon>Actinomycetota</taxon>
        <taxon>Actinomycetes</taxon>
        <taxon>Cryptosporangiales</taxon>
        <taxon>Cryptosporangiaceae</taxon>
        <taxon>Cryptosporangium</taxon>
    </lineage>
</organism>
<name>A0ABP3EKD3_9ACTN</name>
<feature type="transmembrane region" description="Helical" evidence="1">
    <location>
        <begin position="81"/>
        <end position="101"/>
    </location>
</feature>
<keyword evidence="1" id="KW-0812">Transmembrane</keyword>
<dbReference type="Proteomes" id="UP001500967">
    <property type="component" value="Unassembled WGS sequence"/>
</dbReference>
<evidence type="ECO:0000256" key="1">
    <source>
        <dbReference type="SAM" id="Phobius"/>
    </source>
</evidence>
<feature type="transmembrane region" description="Helical" evidence="1">
    <location>
        <begin position="38"/>
        <end position="61"/>
    </location>
</feature>
<comment type="caution">
    <text evidence="2">The sequence shown here is derived from an EMBL/GenBank/DDBJ whole genome shotgun (WGS) entry which is preliminary data.</text>
</comment>
<evidence type="ECO:0000313" key="2">
    <source>
        <dbReference type="EMBL" id="GAA0267238.1"/>
    </source>
</evidence>
<keyword evidence="3" id="KW-1185">Reference proteome</keyword>
<reference evidence="3" key="1">
    <citation type="journal article" date="2019" name="Int. J. Syst. Evol. Microbiol.">
        <title>The Global Catalogue of Microorganisms (GCM) 10K type strain sequencing project: providing services to taxonomists for standard genome sequencing and annotation.</title>
        <authorList>
            <consortium name="The Broad Institute Genomics Platform"/>
            <consortium name="The Broad Institute Genome Sequencing Center for Infectious Disease"/>
            <person name="Wu L."/>
            <person name="Ma J."/>
        </authorList>
    </citation>
    <scope>NUCLEOTIDE SEQUENCE [LARGE SCALE GENOMIC DNA]</scope>
    <source>
        <strain evidence="3">JCM 10425</strain>
    </source>
</reference>
<sequence>MRLPGGRSATVATAYVLAVATLVGAALAFQDVRPLAPILYFTGWALTLPIGVLIYPALWVNSFVAGLAPTDEWSTRIGTCGVLAIFVAAASVNALVGRACLPRRRHRL</sequence>